<protein>
    <submittedName>
        <fullName evidence="1">Uncharacterized protein</fullName>
    </submittedName>
</protein>
<accession>A0A7J7BVT3</accession>
<comment type="caution">
    <text evidence="1">The sequence shown here is derived from an EMBL/GenBank/DDBJ whole genome shotgun (WGS) entry which is preliminary data.</text>
</comment>
<dbReference type="EMBL" id="JAAARO010000023">
    <property type="protein sequence ID" value="KAF5725981.1"/>
    <property type="molecule type" value="Genomic_DNA"/>
</dbReference>
<dbReference type="Proteomes" id="UP000593562">
    <property type="component" value="Unassembled WGS sequence"/>
</dbReference>
<reference evidence="1 2" key="1">
    <citation type="journal article" date="2020" name="Nat. Commun.">
        <title>Genome of Tripterygium wilfordii and identification of cytochrome P450 involved in triptolide biosynthesis.</title>
        <authorList>
            <person name="Tu L."/>
            <person name="Su P."/>
            <person name="Zhang Z."/>
            <person name="Gao L."/>
            <person name="Wang J."/>
            <person name="Hu T."/>
            <person name="Zhou J."/>
            <person name="Zhang Y."/>
            <person name="Zhao Y."/>
            <person name="Liu Y."/>
            <person name="Song Y."/>
            <person name="Tong Y."/>
            <person name="Lu Y."/>
            <person name="Yang J."/>
            <person name="Xu C."/>
            <person name="Jia M."/>
            <person name="Peters R.J."/>
            <person name="Huang L."/>
            <person name="Gao W."/>
        </authorList>
    </citation>
    <scope>NUCLEOTIDE SEQUENCE [LARGE SCALE GENOMIC DNA]</scope>
    <source>
        <strain evidence="2">cv. XIE 37</strain>
        <tissue evidence="1">Leaf</tissue>
    </source>
</reference>
<gene>
    <name evidence="1" type="ORF">HS088_TW23G00718</name>
</gene>
<evidence type="ECO:0000313" key="1">
    <source>
        <dbReference type="EMBL" id="KAF5725981.1"/>
    </source>
</evidence>
<keyword evidence="2" id="KW-1185">Reference proteome</keyword>
<dbReference type="InParanoid" id="A0A7J7BVT3"/>
<evidence type="ECO:0000313" key="2">
    <source>
        <dbReference type="Proteomes" id="UP000593562"/>
    </source>
</evidence>
<proteinExistence type="predicted"/>
<organism evidence="1 2">
    <name type="scientific">Tripterygium wilfordii</name>
    <name type="common">Thunder God vine</name>
    <dbReference type="NCBI Taxonomy" id="458696"/>
    <lineage>
        <taxon>Eukaryota</taxon>
        <taxon>Viridiplantae</taxon>
        <taxon>Streptophyta</taxon>
        <taxon>Embryophyta</taxon>
        <taxon>Tracheophyta</taxon>
        <taxon>Spermatophyta</taxon>
        <taxon>Magnoliopsida</taxon>
        <taxon>eudicotyledons</taxon>
        <taxon>Gunneridae</taxon>
        <taxon>Pentapetalae</taxon>
        <taxon>rosids</taxon>
        <taxon>fabids</taxon>
        <taxon>Celastrales</taxon>
        <taxon>Celastraceae</taxon>
        <taxon>Tripterygium</taxon>
    </lineage>
</organism>
<name>A0A7J7BVT3_TRIWF</name>
<sequence>MLQSGNWLINVLGAGDGTLFTFFTLSAGDVKPTGVPFSLEGALAFALTFRPPPETDFDLIPPKLGAPSLADFAVDSADGEAAGKNYYTLRVQSVCGRLKIKSKK</sequence>
<dbReference type="AlphaFoldDB" id="A0A7J7BVT3"/>